<accession>X0WRA3</accession>
<dbReference type="EMBL" id="BARS01039071">
    <property type="protein sequence ID" value="GAG15236.1"/>
    <property type="molecule type" value="Genomic_DNA"/>
</dbReference>
<comment type="caution">
    <text evidence="1">The sequence shown here is derived from an EMBL/GenBank/DDBJ whole genome shotgun (WGS) entry which is preliminary data.</text>
</comment>
<dbReference type="AlphaFoldDB" id="X0WRA3"/>
<gene>
    <name evidence="1" type="ORF">S01H1_59714</name>
</gene>
<proteinExistence type="predicted"/>
<evidence type="ECO:0000313" key="1">
    <source>
        <dbReference type="EMBL" id="GAG15236.1"/>
    </source>
</evidence>
<reference evidence="1" key="1">
    <citation type="journal article" date="2014" name="Front. Microbiol.">
        <title>High frequency of phylogenetically diverse reductive dehalogenase-homologous genes in deep subseafloor sedimentary metagenomes.</title>
        <authorList>
            <person name="Kawai M."/>
            <person name="Futagami T."/>
            <person name="Toyoda A."/>
            <person name="Takaki Y."/>
            <person name="Nishi S."/>
            <person name="Hori S."/>
            <person name="Arai W."/>
            <person name="Tsubouchi T."/>
            <person name="Morono Y."/>
            <person name="Uchiyama I."/>
            <person name="Ito T."/>
            <person name="Fujiyama A."/>
            <person name="Inagaki F."/>
            <person name="Takami H."/>
        </authorList>
    </citation>
    <scope>NUCLEOTIDE SEQUENCE</scope>
    <source>
        <strain evidence="1">Expedition CK06-06</strain>
    </source>
</reference>
<organism evidence="1">
    <name type="scientific">marine sediment metagenome</name>
    <dbReference type="NCBI Taxonomy" id="412755"/>
    <lineage>
        <taxon>unclassified sequences</taxon>
        <taxon>metagenomes</taxon>
        <taxon>ecological metagenomes</taxon>
    </lineage>
</organism>
<name>X0WRA3_9ZZZZ</name>
<sequence>MAFDYSGIEATASRLIGHFGKASVYIRATPTSSSDPVAGTVTQGTPVDTLVNGVQTSYNEAYQPGALIQTGDRMFAVDAAPNPEDQLIINGEVWEIV</sequence>
<protein>
    <submittedName>
        <fullName evidence="1">Uncharacterized protein</fullName>
    </submittedName>
</protein>
<feature type="non-terminal residue" evidence="1">
    <location>
        <position position="97"/>
    </location>
</feature>